<protein>
    <submittedName>
        <fullName evidence="2">Uncharacterized protein</fullName>
    </submittedName>
</protein>
<accession>A0A7C6Z4N7</accession>
<feature type="transmembrane region" description="Helical" evidence="1">
    <location>
        <begin position="21"/>
        <end position="43"/>
    </location>
</feature>
<keyword evidence="1" id="KW-1133">Transmembrane helix</keyword>
<dbReference type="AlphaFoldDB" id="A0A7C6Z4N7"/>
<evidence type="ECO:0000256" key="1">
    <source>
        <dbReference type="SAM" id="Phobius"/>
    </source>
</evidence>
<dbReference type="EMBL" id="DUTF01000241">
    <property type="protein sequence ID" value="HHY27183.1"/>
    <property type="molecule type" value="Genomic_DNA"/>
</dbReference>
<name>A0A7C6Z4N7_9FIRM</name>
<proteinExistence type="predicted"/>
<gene>
    <name evidence="2" type="ORF">GX523_10670</name>
</gene>
<evidence type="ECO:0000313" key="2">
    <source>
        <dbReference type="EMBL" id="HHY27183.1"/>
    </source>
</evidence>
<comment type="caution">
    <text evidence="2">The sequence shown here is derived from an EMBL/GenBank/DDBJ whole genome shotgun (WGS) entry which is preliminary data.</text>
</comment>
<keyword evidence="1" id="KW-0472">Membrane</keyword>
<organism evidence="2 3">
    <name type="scientific">Desulfitobacterium dehalogenans</name>
    <dbReference type="NCBI Taxonomy" id="36854"/>
    <lineage>
        <taxon>Bacteria</taxon>
        <taxon>Bacillati</taxon>
        <taxon>Bacillota</taxon>
        <taxon>Clostridia</taxon>
        <taxon>Eubacteriales</taxon>
        <taxon>Desulfitobacteriaceae</taxon>
        <taxon>Desulfitobacterium</taxon>
    </lineage>
</organism>
<reference evidence="2 3" key="1">
    <citation type="journal article" date="2020" name="Biotechnol. Biofuels">
        <title>New insights from the biogas microbiome by comprehensive genome-resolved metagenomics of nearly 1600 species originating from multiple anaerobic digesters.</title>
        <authorList>
            <person name="Campanaro S."/>
            <person name="Treu L."/>
            <person name="Rodriguez-R L.M."/>
            <person name="Kovalovszki A."/>
            <person name="Ziels R.M."/>
            <person name="Maus I."/>
            <person name="Zhu X."/>
            <person name="Kougias P.G."/>
            <person name="Basile A."/>
            <person name="Luo G."/>
            <person name="Schluter A."/>
            <person name="Konstantinidis K.T."/>
            <person name="Angelidaki I."/>
        </authorList>
    </citation>
    <scope>NUCLEOTIDE SEQUENCE [LARGE SCALE GENOMIC DNA]</scope>
    <source>
        <strain evidence="2">AS05jafATM_4</strain>
    </source>
</reference>
<dbReference type="Proteomes" id="UP000553059">
    <property type="component" value="Unassembled WGS sequence"/>
</dbReference>
<sequence>MFDRDLQRAAAGYARAKTVEVYVGLAVAVIAVTVAVVAGYGVVRSIMSTFGL</sequence>
<evidence type="ECO:0000313" key="3">
    <source>
        <dbReference type="Proteomes" id="UP000553059"/>
    </source>
</evidence>
<keyword evidence="1" id="KW-0812">Transmembrane</keyword>